<keyword evidence="2" id="KW-1133">Transmembrane helix</keyword>
<dbReference type="FunFam" id="3.30.300.30:FF:000007">
    <property type="entry name" value="4-coumarate--CoA ligase 2"/>
    <property type="match status" value="1"/>
</dbReference>
<keyword evidence="2" id="KW-0812">Transmembrane</keyword>
<dbReference type="Gene3D" id="3.30.300.30">
    <property type="match status" value="1"/>
</dbReference>
<feature type="transmembrane region" description="Helical" evidence="2">
    <location>
        <begin position="73"/>
        <end position="97"/>
    </location>
</feature>
<dbReference type="OrthoDB" id="6509636at2759"/>
<evidence type="ECO:0008006" key="7">
    <source>
        <dbReference type="Google" id="ProtNLM"/>
    </source>
</evidence>
<evidence type="ECO:0000259" key="4">
    <source>
        <dbReference type="Pfam" id="PF13193"/>
    </source>
</evidence>
<evidence type="ECO:0000313" key="6">
    <source>
        <dbReference type="Proteomes" id="UP000054466"/>
    </source>
</evidence>
<dbReference type="InterPro" id="IPR020845">
    <property type="entry name" value="AMP-binding_CS"/>
</dbReference>
<dbReference type="InterPro" id="IPR042099">
    <property type="entry name" value="ANL_N_sf"/>
</dbReference>
<dbReference type="Proteomes" id="UP000054466">
    <property type="component" value="Unassembled WGS sequence"/>
</dbReference>
<evidence type="ECO:0000259" key="3">
    <source>
        <dbReference type="Pfam" id="PF00501"/>
    </source>
</evidence>
<gene>
    <name evidence="5" type="ORF">PV07_04637</name>
</gene>
<reference evidence="5 6" key="1">
    <citation type="submission" date="2015-01" db="EMBL/GenBank/DDBJ databases">
        <title>The Genome Sequence of Cladophialophora immunda CBS83496.</title>
        <authorList>
            <consortium name="The Broad Institute Genomics Platform"/>
            <person name="Cuomo C."/>
            <person name="de Hoog S."/>
            <person name="Gorbushina A."/>
            <person name="Stielow B."/>
            <person name="Teixiera M."/>
            <person name="Abouelleil A."/>
            <person name="Chapman S.B."/>
            <person name="Priest M."/>
            <person name="Young S.K."/>
            <person name="Wortman J."/>
            <person name="Nusbaum C."/>
            <person name="Birren B."/>
        </authorList>
    </citation>
    <scope>NUCLEOTIDE SEQUENCE [LARGE SCALE GENOMIC DNA]</scope>
    <source>
        <strain evidence="5 6">CBS 83496</strain>
    </source>
</reference>
<dbReference type="CDD" id="cd05911">
    <property type="entry name" value="Firefly_Luc_like"/>
    <property type="match status" value="1"/>
</dbReference>
<dbReference type="EMBL" id="KN847042">
    <property type="protein sequence ID" value="KIW28763.1"/>
    <property type="molecule type" value="Genomic_DNA"/>
</dbReference>
<protein>
    <recommendedName>
        <fullName evidence="7">4-coumarate-CoA ligase</fullName>
    </recommendedName>
</protein>
<dbReference type="PROSITE" id="PS00455">
    <property type="entry name" value="AMP_BINDING"/>
    <property type="match status" value="1"/>
</dbReference>
<keyword evidence="2" id="KW-0472">Membrane</keyword>
<accession>A0A0D2CCE0</accession>
<dbReference type="InterPro" id="IPR000873">
    <property type="entry name" value="AMP-dep_synth/lig_dom"/>
</dbReference>
<dbReference type="HOGENOM" id="CLU_000022_59_2_1"/>
<dbReference type="AlphaFoldDB" id="A0A0D2CCE0"/>
<dbReference type="Gene3D" id="3.40.50.12780">
    <property type="entry name" value="N-terminal domain of ligase-like"/>
    <property type="match status" value="1"/>
</dbReference>
<organism evidence="5 6">
    <name type="scientific">Cladophialophora immunda</name>
    <dbReference type="NCBI Taxonomy" id="569365"/>
    <lineage>
        <taxon>Eukaryota</taxon>
        <taxon>Fungi</taxon>
        <taxon>Dikarya</taxon>
        <taxon>Ascomycota</taxon>
        <taxon>Pezizomycotina</taxon>
        <taxon>Eurotiomycetes</taxon>
        <taxon>Chaetothyriomycetidae</taxon>
        <taxon>Chaetothyriales</taxon>
        <taxon>Herpotrichiellaceae</taxon>
        <taxon>Cladophialophora</taxon>
    </lineage>
</organism>
<dbReference type="Pfam" id="PF13193">
    <property type="entry name" value="AMP-binding_C"/>
    <property type="match status" value="1"/>
</dbReference>
<dbReference type="Pfam" id="PF00501">
    <property type="entry name" value="AMP-binding"/>
    <property type="match status" value="1"/>
</dbReference>
<dbReference type="PANTHER" id="PTHR24096">
    <property type="entry name" value="LONG-CHAIN-FATTY-ACID--COA LIGASE"/>
    <property type="match status" value="1"/>
</dbReference>
<dbReference type="STRING" id="569365.A0A0D2CCE0"/>
<keyword evidence="6" id="KW-1185">Reference proteome</keyword>
<sequence>MPYNSKWTVAVPECSLPTFLFKSPTAPLGSKRAFSEAARPDTHYLTRDQFRLWAQRFALGLQRSKHFRKGDRILLFSGNDFFVPVVFMGVLCAGGIFSGANPTFVARELAHQLRDSGATYLLCAEGSLETGIEAARLAGLNVAERVFVYNSKIFDGETKGLRGCRYWSELVAPAEDAEGFVWDDLTGPGKGDTTLALNYSSGTTGVPKGVEITHKNYISNTIQVQHMVGLDPDFQARNARASWLCFLPLYHAYGQTYYIAGAFSRQVPVYVMPKFDFIQFLEYTQKFRVTDYTLVPPIAVMLAKHPAVEKYDLSSVENIGSGAAPLGRDVSEQVERRIGTGLNFKQGYGMTECTCSFLGWDPRQISLTNSVGQLNANCEAKIMTEDGTSEITTRGPSAVGELWCRGPNVMKGYWRNPEATAATLTPDGWLKTGDIAYVDDDMCFFIVDRKKELIKVKGNQVAPAELEALLLEHPGIADAAVIGMPTEDGDEKPRAFVVKQVGPRGANLMEEDVKGFIQGKVVRYKRLAGGVEFVDAIPKNPSGKILRRHLRDATKERMRREGVRL</sequence>
<dbReference type="InterPro" id="IPR025110">
    <property type="entry name" value="AMP-bd_C"/>
</dbReference>
<dbReference type="PANTHER" id="PTHR24096:SF424">
    <property type="entry name" value="ACETYL-COA SYNTHETASE-LIKE PROTEIN-RELATED"/>
    <property type="match status" value="1"/>
</dbReference>
<dbReference type="InterPro" id="IPR045851">
    <property type="entry name" value="AMP-bd_C_sf"/>
</dbReference>
<evidence type="ECO:0000256" key="2">
    <source>
        <dbReference type="SAM" id="Phobius"/>
    </source>
</evidence>
<name>A0A0D2CCE0_9EURO</name>
<dbReference type="SUPFAM" id="SSF56801">
    <property type="entry name" value="Acetyl-CoA synthetase-like"/>
    <property type="match status" value="1"/>
</dbReference>
<evidence type="ECO:0000313" key="5">
    <source>
        <dbReference type="EMBL" id="KIW28763.1"/>
    </source>
</evidence>
<dbReference type="VEuPathDB" id="FungiDB:PV07_04637"/>
<evidence type="ECO:0000256" key="1">
    <source>
        <dbReference type="ARBA" id="ARBA00006432"/>
    </source>
</evidence>
<dbReference type="GO" id="GO:0016405">
    <property type="term" value="F:CoA-ligase activity"/>
    <property type="evidence" value="ECO:0007669"/>
    <property type="project" value="TreeGrafter"/>
</dbReference>
<dbReference type="RefSeq" id="XP_016248979.1">
    <property type="nucleotide sequence ID" value="XM_016391460.1"/>
</dbReference>
<comment type="similarity">
    <text evidence="1">Belongs to the ATP-dependent AMP-binding enzyme family.</text>
</comment>
<feature type="domain" description="AMP-binding enzyme C-terminal" evidence="4">
    <location>
        <begin position="465"/>
        <end position="544"/>
    </location>
</feature>
<feature type="domain" description="AMP-dependent synthetase/ligase" evidence="3">
    <location>
        <begin position="36"/>
        <end position="414"/>
    </location>
</feature>
<proteinExistence type="inferred from homology"/>
<dbReference type="GeneID" id="27343831"/>